<dbReference type="InterPro" id="IPR013216">
    <property type="entry name" value="Methyltransf_11"/>
</dbReference>
<dbReference type="SUPFAM" id="SSF53335">
    <property type="entry name" value="S-adenosyl-L-methionine-dependent methyltransferases"/>
    <property type="match status" value="1"/>
</dbReference>
<sequence length="274" mass="33047">MDLKMTVEEFFSIFLKELEQNKDLHYYYKFLDNPERFEYRKAYFCQRLQYIIEHITDPNLEIWDLGCGFGTTDIFLSINGFSVHGTTLEHYYKLLPKRMEYWAQFGDVSKFTYSYENLFDHEFESQSKDLIIIQDTMHHLEPLDDAIRILNQILRPKGQLLIIEENGNNIIQNTKLFLQRGNKKIIEIYDETLQKNILLGNENIKSLKEWKSSFGKQNLTIDEHSVQYIRYYLPFNFPSSKPKEAIEKEQQIWKKNRFLKEYFFFGINFMVNKN</sequence>
<dbReference type="RefSeq" id="WP_160633718.1">
    <property type="nucleotide sequence ID" value="NZ_WWNE01000009.1"/>
</dbReference>
<keyword evidence="2" id="KW-0808">Transferase</keyword>
<organism evidence="2 3">
    <name type="scientific">Acidiluteibacter ferrifornacis</name>
    <dbReference type="NCBI Taxonomy" id="2692424"/>
    <lineage>
        <taxon>Bacteria</taxon>
        <taxon>Pseudomonadati</taxon>
        <taxon>Bacteroidota</taxon>
        <taxon>Flavobacteriia</taxon>
        <taxon>Flavobacteriales</taxon>
        <taxon>Cryomorphaceae</taxon>
        <taxon>Acidiluteibacter</taxon>
    </lineage>
</organism>
<dbReference type="InterPro" id="IPR029063">
    <property type="entry name" value="SAM-dependent_MTases_sf"/>
</dbReference>
<proteinExistence type="predicted"/>
<accession>A0A6N9NMR5</accession>
<name>A0A6N9NMR5_9FLAO</name>
<dbReference type="Pfam" id="PF08241">
    <property type="entry name" value="Methyltransf_11"/>
    <property type="match status" value="1"/>
</dbReference>
<dbReference type="Proteomes" id="UP000470771">
    <property type="component" value="Unassembled WGS sequence"/>
</dbReference>
<reference evidence="2 3" key="1">
    <citation type="submission" date="2019-12" db="EMBL/GenBank/DDBJ databases">
        <authorList>
            <person name="Zhao J."/>
        </authorList>
    </citation>
    <scope>NUCLEOTIDE SEQUENCE [LARGE SCALE GENOMIC DNA]</scope>
    <source>
        <strain evidence="2 3">S-15</strain>
    </source>
</reference>
<dbReference type="CDD" id="cd02440">
    <property type="entry name" value="AdoMet_MTases"/>
    <property type="match status" value="1"/>
</dbReference>
<dbReference type="AlphaFoldDB" id="A0A6N9NMR5"/>
<dbReference type="Gene3D" id="3.40.50.150">
    <property type="entry name" value="Vaccinia Virus protein VP39"/>
    <property type="match status" value="1"/>
</dbReference>
<protein>
    <submittedName>
        <fullName evidence="2">Methyltransferase domain-containing protein</fullName>
    </submittedName>
</protein>
<evidence type="ECO:0000313" key="3">
    <source>
        <dbReference type="Proteomes" id="UP000470771"/>
    </source>
</evidence>
<keyword evidence="3" id="KW-1185">Reference proteome</keyword>
<feature type="domain" description="Methyltransferase type 11" evidence="1">
    <location>
        <begin position="64"/>
        <end position="162"/>
    </location>
</feature>
<keyword evidence="2" id="KW-0489">Methyltransferase</keyword>
<gene>
    <name evidence="2" type="ORF">GQN54_11605</name>
</gene>
<evidence type="ECO:0000313" key="2">
    <source>
        <dbReference type="EMBL" id="NBG66761.1"/>
    </source>
</evidence>
<dbReference type="EMBL" id="WWNE01000009">
    <property type="protein sequence ID" value="NBG66761.1"/>
    <property type="molecule type" value="Genomic_DNA"/>
</dbReference>
<comment type="caution">
    <text evidence="2">The sequence shown here is derived from an EMBL/GenBank/DDBJ whole genome shotgun (WGS) entry which is preliminary data.</text>
</comment>
<dbReference type="GO" id="GO:0008757">
    <property type="term" value="F:S-adenosylmethionine-dependent methyltransferase activity"/>
    <property type="evidence" value="ECO:0007669"/>
    <property type="project" value="InterPro"/>
</dbReference>
<evidence type="ECO:0000259" key="1">
    <source>
        <dbReference type="Pfam" id="PF08241"/>
    </source>
</evidence>
<dbReference type="GO" id="GO:0032259">
    <property type="term" value="P:methylation"/>
    <property type="evidence" value="ECO:0007669"/>
    <property type="project" value="UniProtKB-KW"/>
</dbReference>